<evidence type="ECO:0000313" key="4">
    <source>
        <dbReference type="EMBL" id="EFH96576.1"/>
    </source>
</evidence>
<feature type="DNA-binding region" description="H-T-H motif" evidence="2">
    <location>
        <begin position="46"/>
        <end position="65"/>
    </location>
</feature>
<accession>A0A0E1XLB5</accession>
<proteinExistence type="predicted"/>
<organism evidence="4">
    <name type="scientific">Staphylococcus aureus subsp. aureus MN8</name>
    <dbReference type="NCBI Taxonomy" id="548470"/>
    <lineage>
        <taxon>Bacteria</taxon>
        <taxon>Bacillati</taxon>
        <taxon>Bacillota</taxon>
        <taxon>Bacilli</taxon>
        <taxon>Bacillales</taxon>
        <taxon>Staphylococcaceae</taxon>
        <taxon>Staphylococcus</taxon>
    </lineage>
</organism>
<reference evidence="4" key="1">
    <citation type="submission" date="2010-05" db="EMBL/GenBank/DDBJ databases">
        <authorList>
            <person name="Muzny D."/>
            <person name="Qin X."/>
            <person name="Buhay C."/>
            <person name="Dugan-Rocha S."/>
            <person name="Ding Y."/>
            <person name="Chen G."/>
            <person name="Hawes A."/>
            <person name="Holder M."/>
            <person name="Jhangiani S."/>
            <person name="Johnson A."/>
            <person name="Khan Z."/>
            <person name="Li Z."/>
            <person name="Liu W."/>
            <person name="Liu X."/>
            <person name="Perez L."/>
            <person name="Shen H."/>
            <person name="Wang Q."/>
            <person name="Watt J."/>
            <person name="Xi L."/>
            <person name="Xin Y."/>
            <person name="Zhou J."/>
            <person name="Deng J."/>
            <person name="Jiang H."/>
            <person name="Liu Y."/>
            <person name="Qu J."/>
            <person name="Song X.-Z."/>
            <person name="Zhang L."/>
            <person name="Villasana D."/>
            <person name="Johnson A."/>
            <person name="Liu J."/>
            <person name="Liyanage D."/>
            <person name="Lorensuhewa L."/>
            <person name="Robinson T."/>
            <person name="Song A."/>
            <person name="Song B.-B."/>
            <person name="Dinh H."/>
            <person name="Thornton R."/>
            <person name="Coyle M."/>
            <person name="Francisco L."/>
            <person name="Jackson L."/>
            <person name="Javaid M."/>
            <person name="Korchina V."/>
            <person name="Kovar C."/>
            <person name="Mata R."/>
            <person name="Mathew T."/>
            <person name="Ngo R."/>
            <person name="Nguyen L."/>
            <person name="Nguyen N."/>
            <person name="Okwuonu G."/>
            <person name="Ongeri F."/>
            <person name="Pham C."/>
            <person name="Simmons D."/>
            <person name="Wilczek-Boney K."/>
            <person name="Hale W."/>
            <person name="Jakkamsetti A."/>
            <person name="Pham P."/>
            <person name="Ruth R."/>
            <person name="San Lucas F."/>
            <person name="Warren J."/>
            <person name="Zhang J."/>
            <person name="Zhao Z."/>
            <person name="Zhou C."/>
            <person name="Zhu D."/>
            <person name="Lee S."/>
            <person name="Bess C."/>
            <person name="Blankenburg K."/>
            <person name="Forbes L."/>
            <person name="Fu Q."/>
            <person name="Gubbala S."/>
            <person name="Hirani K."/>
            <person name="Jayaseelan J.C."/>
            <person name="Lara F."/>
            <person name="Munidasa M."/>
            <person name="Palculict T."/>
            <person name="Patil S."/>
            <person name="Pu L.-L."/>
            <person name="Saada N."/>
            <person name="Tang L."/>
            <person name="Weissenberger G."/>
            <person name="Zhu Y."/>
            <person name="Hemphill L."/>
            <person name="Shang Y."/>
            <person name="Youmans B."/>
            <person name="Ayvaz T."/>
            <person name="Ross M."/>
            <person name="Santibanez J."/>
            <person name="Aqrawi P."/>
            <person name="Gross S."/>
            <person name="Joshi V."/>
            <person name="Fowler G."/>
            <person name="Nazareth L."/>
            <person name="Reid J."/>
            <person name="Worley K."/>
            <person name="Petrosino J."/>
            <person name="Highlander S."/>
            <person name="Gibbs R."/>
        </authorList>
    </citation>
    <scope>NUCLEOTIDE SEQUENCE [LARGE SCALE GENOMIC DNA]</scope>
    <source>
        <strain evidence="4">MN8</strain>
    </source>
</reference>
<dbReference type="AlphaFoldDB" id="A0A0E1XLB5"/>
<sequence>MLKQQMLGSEQMTESKSIDPRIVRTKQLLVDAFLKISREKKLSQITVKDITDIATLNRATFYAHFTDKEDLLDYTLSVTILKDLNDNLSISNVINEKVLRNIFISIASYIKDAAKSCELNSEAFCNKAHQRINNELEDIFAIMLENSYPEHQRDIIVNSGSFLAAGISGLALHWFNTSQETADVFIDRNLPFLIHHIAHF</sequence>
<keyword evidence="1 2" id="KW-0238">DNA-binding</keyword>
<feature type="domain" description="HTH tetR-type" evidence="3">
    <location>
        <begin position="23"/>
        <end position="83"/>
    </location>
</feature>
<evidence type="ECO:0000256" key="2">
    <source>
        <dbReference type="PROSITE-ProRule" id="PRU00335"/>
    </source>
</evidence>
<comment type="caution">
    <text evidence="4">The sequence shown here is derived from an EMBL/GenBank/DDBJ whole genome shotgun (WGS) entry which is preliminary data.</text>
</comment>
<evidence type="ECO:0000259" key="3">
    <source>
        <dbReference type="PROSITE" id="PS50977"/>
    </source>
</evidence>
<evidence type="ECO:0000256" key="1">
    <source>
        <dbReference type="ARBA" id="ARBA00023125"/>
    </source>
</evidence>
<dbReference type="HOGENOM" id="CLU_087539_3_1_9"/>
<name>A0A0E1XLB5_STAAU</name>
<dbReference type="EMBL" id="ACJA02000001">
    <property type="protein sequence ID" value="EFH96576.1"/>
    <property type="molecule type" value="Genomic_DNA"/>
</dbReference>
<dbReference type="PANTHER" id="PTHR43479">
    <property type="entry name" value="ACREF/ENVCD OPERON REPRESSOR-RELATED"/>
    <property type="match status" value="1"/>
</dbReference>
<protein>
    <submittedName>
        <fullName evidence="4">Transcriptional regulator, TetR family</fullName>
    </submittedName>
</protein>
<dbReference type="InterPro" id="IPR050624">
    <property type="entry name" value="HTH-type_Tx_Regulator"/>
</dbReference>
<gene>
    <name evidence="4" type="ORF">HMPREF0769_10578</name>
</gene>
<dbReference type="GO" id="GO:0003677">
    <property type="term" value="F:DNA binding"/>
    <property type="evidence" value="ECO:0007669"/>
    <property type="project" value="UniProtKB-UniRule"/>
</dbReference>
<dbReference type="InterPro" id="IPR001647">
    <property type="entry name" value="HTH_TetR"/>
</dbReference>
<dbReference type="Pfam" id="PF00440">
    <property type="entry name" value="TetR_N"/>
    <property type="match status" value="1"/>
</dbReference>
<dbReference type="PANTHER" id="PTHR43479:SF7">
    <property type="entry name" value="TETR-FAMILY TRANSCRIPTIONAL REGULATOR"/>
    <property type="match status" value="1"/>
</dbReference>
<dbReference type="InterPro" id="IPR009057">
    <property type="entry name" value="Homeodomain-like_sf"/>
</dbReference>
<dbReference type="PROSITE" id="PS50977">
    <property type="entry name" value="HTH_TETR_2"/>
    <property type="match status" value="1"/>
</dbReference>
<dbReference type="SUPFAM" id="SSF46689">
    <property type="entry name" value="Homeodomain-like"/>
    <property type="match status" value="1"/>
</dbReference>
<dbReference type="Gene3D" id="1.10.357.10">
    <property type="entry name" value="Tetracycline Repressor, domain 2"/>
    <property type="match status" value="1"/>
</dbReference>
<dbReference type="Proteomes" id="UP000003455">
    <property type="component" value="Chromosome"/>
</dbReference>